<proteinExistence type="predicted"/>
<evidence type="ECO:0000313" key="3">
    <source>
        <dbReference type="Proteomes" id="UP000053257"/>
    </source>
</evidence>
<dbReference type="OrthoDB" id="10334235at2759"/>
<reference evidence="2 3" key="1">
    <citation type="journal article" date="2014" name="PLoS Genet.">
        <title>Analysis of the Phlebiopsis gigantea genome, transcriptome and secretome provides insight into its pioneer colonization strategies of wood.</title>
        <authorList>
            <person name="Hori C."/>
            <person name="Ishida T."/>
            <person name="Igarashi K."/>
            <person name="Samejima M."/>
            <person name="Suzuki H."/>
            <person name="Master E."/>
            <person name="Ferreira P."/>
            <person name="Ruiz-Duenas F.J."/>
            <person name="Held B."/>
            <person name="Canessa P."/>
            <person name="Larrondo L.F."/>
            <person name="Schmoll M."/>
            <person name="Druzhinina I.S."/>
            <person name="Kubicek C.P."/>
            <person name="Gaskell J.A."/>
            <person name="Kersten P."/>
            <person name="St John F."/>
            <person name="Glasner J."/>
            <person name="Sabat G."/>
            <person name="Splinter BonDurant S."/>
            <person name="Syed K."/>
            <person name="Yadav J."/>
            <person name="Mgbeahuruike A.C."/>
            <person name="Kovalchuk A."/>
            <person name="Asiegbu F.O."/>
            <person name="Lackner G."/>
            <person name="Hoffmeister D."/>
            <person name="Rencoret J."/>
            <person name="Gutierrez A."/>
            <person name="Sun H."/>
            <person name="Lindquist E."/>
            <person name="Barry K."/>
            <person name="Riley R."/>
            <person name="Grigoriev I.V."/>
            <person name="Henrissat B."/>
            <person name="Kues U."/>
            <person name="Berka R.M."/>
            <person name="Martinez A.T."/>
            <person name="Covert S.F."/>
            <person name="Blanchette R.A."/>
            <person name="Cullen D."/>
        </authorList>
    </citation>
    <scope>NUCLEOTIDE SEQUENCE [LARGE SCALE GENOMIC DNA]</scope>
    <source>
        <strain evidence="2 3">11061_1 CR5-6</strain>
    </source>
</reference>
<accession>A0A0C3PJW7</accession>
<dbReference type="EMBL" id="KN840516">
    <property type="protein sequence ID" value="KIP06528.1"/>
    <property type="molecule type" value="Genomic_DNA"/>
</dbReference>
<feature type="region of interest" description="Disordered" evidence="1">
    <location>
        <begin position="116"/>
        <end position="155"/>
    </location>
</feature>
<name>A0A0C3PJW7_PHLG1</name>
<dbReference type="Proteomes" id="UP000053257">
    <property type="component" value="Unassembled WGS sequence"/>
</dbReference>
<protein>
    <submittedName>
        <fullName evidence="2">Uncharacterized protein</fullName>
    </submittedName>
</protein>
<sequence>MRSVGAFFHAAPSAEFTTPTLGGMQHVWKRVFERVMDRGDTYKRSAFNNLHDHSKLLSESTYVDLRGSHDALSLERDGLIDACHKPANLSLDLVSEAHSYKNRAKLLYKDVLKALESAPPSPPSSRQDSLGSYRFPGSPPPTPPTDDFLPPSGYLIHAQGAPESSLSVNTLDDDTESQSDALERFRSLNGPVGKVLPEANRYALSCPSLAEDFVHQQYHMYMHEDIHSSGTITTLASQRSSDEESRSDRISASEIVELLDTTDGEINVDAVVDLLQMAEGSADEALLSHAVEAMRKRYGKAVADRLQSELDDRVRASSSSGVKSIALKSDLSGLP</sequence>
<organism evidence="2 3">
    <name type="scientific">Phlebiopsis gigantea (strain 11061_1 CR5-6)</name>
    <name type="common">White-rot fungus</name>
    <name type="synonym">Peniophora gigantea</name>
    <dbReference type="NCBI Taxonomy" id="745531"/>
    <lineage>
        <taxon>Eukaryota</taxon>
        <taxon>Fungi</taxon>
        <taxon>Dikarya</taxon>
        <taxon>Basidiomycota</taxon>
        <taxon>Agaricomycotina</taxon>
        <taxon>Agaricomycetes</taxon>
        <taxon>Polyporales</taxon>
        <taxon>Phanerochaetaceae</taxon>
        <taxon>Phlebiopsis</taxon>
    </lineage>
</organism>
<dbReference type="HOGENOM" id="CLU_829267_0_0_1"/>
<dbReference type="AlphaFoldDB" id="A0A0C3PJW7"/>
<keyword evidence="3" id="KW-1185">Reference proteome</keyword>
<evidence type="ECO:0000256" key="1">
    <source>
        <dbReference type="SAM" id="MobiDB-lite"/>
    </source>
</evidence>
<evidence type="ECO:0000313" key="2">
    <source>
        <dbReference type="EMBL" id="KIP06528.1"/>
    </source>
</evidence>
<gene>
    <name evidence="2" type="ORF">PHLGIDRAFT_128240</name>
</gene>